<dbReference type="Proteomes" id="UP001345963">
    <property type="component" value="Unassembled WGS sequence"/>
</dbReference>
<evidence type="ECO:0000313" key="2">
    <source>
        <dbReference type="Proteomes" id="UP001345963"/>
    </source>
</evidence>
<accession>A0ABU7A6V8</accession>
<evidence type="ECO:0000313" key="1">
    <source>
        <dbReference type="EMBL" id="MED6233504.1"/>
    </source>
</evidence>
<protein>
    <recommendedName>
        <fullName evidence="3">Transmembrane protein</fullName>
    </recommendedName>
</protein>
<organism evidence="1 2">
    <name type="scientific">Ataeniobius toweri</name>
    <dbReference type="NCBI Taxonomy" id="208326"/>
    <lineage>
        <taxon>Eukaryota</taxon>
        <taxon>Metazoa</taxon>
        <taxon>Chordata</taxon>
        <taxon>Craniata</taxon>
        <taxon>Vertebrata</taxon>
        <taxon>Euteleostomi</taxon>
        <taxon>Actinopterygii</taxon>
        <taxon>Neopterygii</taxon>
        <taxon>Teleostei</taxon>
        <taxon>Neoteleostei</taxon>
        <taxon>Acanthomorphata</taxon>
        <taxon>Ovalentaria</taxon>
        <taxon>Atherinomorphae</taxon>
        <taxon>Cyprinodontiformes</taxon>
        <taxon>Goodeidae</taxon>
        <taxon>Ataeniobius</taxon>
    </lineage>
</organism>
<gene>
    <name evidence="1" type="ORF">ATANTOWER_012631</name>
</gene>
<evidence type="ECO:0008006" key="3">
    <source>
        <dbReference type="Google" id="ProtNLM"/>
    </source>
</evidence>
<reference evidence="1 2" key="1">
    <citation type="submission" date="2021-07" db="EMBL/GenBank/DDBJ databases">
        <authorList>
            <person name="Palmer J.M."/>
        </authorList>
    </citation>
    <scope>NUCLEOTIDE SEQUENCE [LARGE SCALE GENOMIC DNA]</scope>
    <source>
        <strain evidence="1 2">AT_MEX2019</strain>
        <tissue evidence="1">Muscle</tissue>
    </source>
</reference>
<keyword evidence="2" id="KW-1185">Reference proteome</keyword>
<proteinExistence type="predicted"/>
<sequence>MMDGRTDGRADGRTDGRMDGISVYGLWFPPFTALQQDRKVFLFDVFTSLPIFLSLNTDWGVGSVGGCASKETVSRYVLFQSVFFETIPRIGSLHLTLLFCLAFSSRLKLSTSPNATKGRHLKRHKVHFVSDTFFSQLSE</sequence>
<name>A0ABU7A6V8_9TELE</name>
<dbReference type="EMBL" id="JAHUTI010002682">
    <property type="protein sequence ID" value="MED6233504.1"/>
    <property type="molecule type" value="Genomic_DNA"/>
</dbReference>
<comment type="caution">
    <text evidence="1">The sequence shown here is derived from an EMBL/GenBank/DDBJ whole genome shotgun (WGS) entry which is preliminary data.</text>
</comment>